<dbReference type="CDD" id="cd00198">
    <property type="entry name" value="vWFA"/>
    <property type="match status" value="1"/>
</dbReference>
<keyword evidence="1" id="KW-0812">Transmembrane</keyword>
<protein>
    <submittedName>
        <fullName evidence="3">VWA domain-containing protein</fullName>
    </submittedName>
</protein>
<dbReference type="AlphaFoldDB" id="A0A858Q7N1"/>
<evidence type="ECO:0000313" key="4">
    <source>
        <dbReference type="Proteomes" id="UP000503004"/>
    </source>
</evidence>
<accession>A0A858Q7N1</accession>
<name>A0A858Q7N1_9GAMM</name>
<keyword evidence="4" id="KW-1185">Reference proteome</keyword>
<proteinExistence type="predicted"/>
<organism evidence="3 4">
    <name type="scientific">Methylococcus geothermalis</name>
    <dbReference type="NCBI Taxonomy" id="2681310"/>
    <lineage>
        <taxon>Bacteria</taxon>
        <taxon>Pseudomonadati</taxon>
        <taxon>Pseudomonadota</taxon>
        <taxon>Gammaproteobacteria</taxon>
        <taxon>Methylococcales</taxon>
        <taxon>Methylococcaceae</taxon>
        <taxon>Methylococcus</taxon>
    </lineage>
</organism>
<dbReference type="PROSITE" id="PS50234">
    <property type="entry name" value="VWFA"/>
    <property type="match status" value="1"/>
</dbReference>
<feature type="transmembrane region" description="Helical" evidence="1">
    <location>
        <begin position="299"/>
        <end position="317"/>
    </location>
</feature>
<dbReference type="Gene3D" id="3.40.50.410">
    <property type="entry name" value="von Willebrand factor, type A domain"/>
    <property type="match status" value="1"/>
</dbReference>
<dbReference type="Pfam" id="PF13519">
    <property type="entry name" value="VWA_2"/>
    <property type="match status" value="1"/>
</dbReference>
<keyword evidence="1" id="KW-0472">Membrane</keyword>
<dbReference type="EMBL" id="CP046565">
    <property type="protein sequence ID" value="QJD29869.1"/>
    <property type="molecule type" value="Genomic_DNA"/>
</dbReference>
<dbReference type="RefSeq" id="WP_169603150.1">
    <property type="nucleotide sequence ID" value="NZ_CP046565.1"/>
</dbReference>
<dbReference type="InterPro" id="IPR002035">
    <property type="entry name" value="VWF_A"/>
</dbReference>
<evidence type="ECO:0000259" key="2">
    <source>
        <dbReference type="PROSITE" id="PS50234"/>
    </source>
</evidence>
<keyword evidence="1" id="KW-1133">Transmembrane helix</keyword>
<gene>
    <name evidence="3" type="ORF">GNH96_07700</name>
</gene>
<evidence type="ECO:0000313" key="3">
    <source>
        <dbReference type="EMBL" id="QJD29869.1"/>
    </source>
</evidence>
<feature type="transmembrane region" description="Helical" evidence="1">
    <location>
        <begin position="49"/>
        <end position="71"/>
    </location>
</feature>
<reference evidence="4" key="1">
    <citation type="submission" date="2019-12" db="EMBL/GenBank/DDBJ databases">
        <authorList>
            <person name="Awala S.I."/>
            <person name="Rhee S.K."/>
        </authorList>
    </citation>
    <scope>NUCLEOTIDE SEQUENCE [LARGE SCALE GENOMIC DNA]</scope>
    <source>
        <strain evidence="4">IM1</strain>
    </source>
</reference>
<feature type="domain" description="VWFA" evidence="2">
    <location>
        <begin position="83"/>
        <end position="280"/>
    </location>
</feature>
<evidence type="ECO:0000256" key="1">
    <source>
        <dbReference type="SAM" id="Phobius"/>
    </source>
</evidence>
<dbReference type="SMART" id="SM00327">
    <property type="entry name" value="VWA"/>
    <property type="match status" value="1"/>
</dbReference>
<dbReference type="KEGG" id="metu:GNH96_07700"/>
<dbReference type="Proteomes" id="UP000503004">
    <property type="component" value="Chromosome"/>
</dbReference>
<dbReference type="InterPro" id="IPR036465">
    <property type="entry name" value="vWFA_dom_sf"/>
</dbReference>
<dbReference type="SUPFAM" id="SSF53300">
    <property type="entry name" value="vWA-like"/>
    <property type="match status" value="1"/>
</dbReference>
<sequence>MNVGFASPWWLLLGMGALLPWLRPGQPGVDYSSAVMIPEDRLSAAIDRGLRALASLALLALAAGIAGPYALEQWEERLGTGAHIVLLLDRSSSMNENFSGRYLGGTAGESKNAVARRLLSDFVQRRGDDLFAVVGFSAAPRYVMPLTQDREAVLAAIDSIGDRGHGITHIAPGLAMALDFFNGKPVTGARIILLVSDGATRIEDESQDMIRQWFQDYQARLHWIYLRSKNSAPLARAPMGTSENASSEYLLHRYFQSLGVPYTAYEAENPQAVEDAIADVERLANQPLRYLEKIPKQDLSGFFYGCAVILLLPLLLAKSLEVRTW</sequence>